<gene>
    <name evidence="2" type="ORF">GCM10009681_39390</name>
</gene>
<dbReference type="Proteomes" id="UP001500655">
    <property type="component" value="Unassembled WGS sequence"/>
</dbReference>
<dbReference type="Gene3D" id="3.20.20.100">
    <property type="entry name" value="NADP-dependent oxidoreductase domain"/>
    <property type="match status" value="1"/>
</dbReference>
<proteinExistence type="predicted"/>
<evidence type="ECO:0000259" key="1">
    <source>
        <dbReference type="Pfam" id="PF00248"/>
    </source>
</evidence>
<dbReference type="InterPro" id="IPR020471">
    <property type="entry name" value="AKR"/>
</dbReference>
<sequence>MTAPRWAGVRAGRLALGTAPLAGLYEPVSDAVAAATLSAAWDGGVRLFDTAPHYGAGLAERRLGEFLRGLPRDDYTVVTKVGRLLVPGRAAHDEEGFVGAPRDVVRVRDYSADGVRRSLAESLERLGLDRVDVALIHDPDEHWAEAVGAAYPALAGLRDEGVVRAIGAGMNQSAMLTRFVRETDIDVVLVAGRYTLLDREAAADLLPACGQRGVGVLVGGAFNSGILADPRPGARYNYAPADPAVLARARAMQRLCAAYGVPLAAAAVQFPLRHPAVSAVVAGMRGAGEVREDLALLETPISAELWTALEDL</sequence>
<dbReference type="InterPro" id="IPR036812">
    <property type="entry name" value="NAD(P)_OxRdtase_dom_sf"/>
</dbReference>
<dbReference type="EMBL" id="BAAALS010000020">
    <property type="protein sequence ID" value="GAA1764420.1"/>
    <property type="molecule type" value="Genomic_DNA"/>
</dbReference>
<comment type="caution">
    <text evidence="2">The sequence shown here is derived from an EMBL/GenBank/DDBJ whole genome shotgun (WGS) entry which is preliminary data.</text>
</comment>
<dbReference type="PANTHER" id="PTHR42686">
    <property type="entry name" value="GH17980P-RELATED"/>
    <property type="match status" value="1"/>
</dbReference>
<keyword evidence="3" id="KW-1185">Reference proteome</keyword>
<dbReference type="InterPro" id="IPR023210">
    <property type="entry name" value="NADP_OxRdtase_dom"/>
</dbReference>
<name>A0ABP4WZP4_9ACTN</name>
<dbReference type="RefSeq" id="WP_344083887.1">
    <property type="nucleotide sequence ID" value="NZ_BAAALS010000020.1"/>
</dbReference>
<feature type="domain" description="NADP-dependent oxidoreductase" evidence="1">
    <location>
        <begin position="13"/>
        <end position="311"/>
    </location>
</feature>
<dbReference type="Pfam" id="PF00248">
    <property type="entry name" value="Aldo_ket_red"/>
    <property type="match status" value="1"/>
</dbReference>
<reference evidence="3" key="1">
    <citation type="journal article" date="2019" name="Int. J. Syst. Evol. Microbiol.">
        <title>The Global Catalogue of Microorganisms (GCM) 10K type strain sequencing project: providing services to taxonomists for standard genome sequencing and annotation.</title>
        <authorList>
            <consortium name="The Broad Institute Genomics Platform"/>
            <consortium name="The Broad Institute Genome Sequencing Center for Infectious Disease"/>
            <person name="Wu L."/>
            <person name="Ma J."/>
        </authorList>
    </citation>
    <scope>NUCLEOTIDE SEQUENCE [LARGE SCALE GENOMIC DNA]</scope>
    <source>
        <strain evidence="3">JCM 13249</strain>
    </source>
</reference>
<organism evidence="2 3">
    <name type="scientific">Luedemannella helvata</name>
    <dbReference type="NCBI Taxonomy" id="349315"/>
    <lineage>
        <taxon>Bacteria</taxon>
        <taxon>Bacillati</taxon>
        <taxon>Actinomycetota</taxon>
        <taxon>Actinomycetes</taxon>
        <taxon>Micromonosporales</taxon>
        <taxon>Micromonosporaceae</taxon>
        <taxon>Luedemannella</taxon>
    </lineage>
</organism>
<dbReference type="CDD" id="cd19152">
    <property type="entry name" value="AKR_AKR15A"/>
    <property type="match status" value="1"/>
</dbReference>
<dbReference type="SUPFAM" id="SSF51430">
    <property type="entry name" value="NAD(P)-linked oxidoreductase"/>
    <property type="match status" value="1"/>
</dbReference>
<dbReference type="PANTHER" id="PTHR42686:SF1">
    <property type="entry name" value="GH17980P-RELATED"/>
    <property type="match status" value="1"/>
</dbReference>
<evidence type="ECO:0000313" key="2">
    <source>
        <dbReference type="EMBL" id="GAA1764420.1"/>
    </source>
</evidence>
<evidence type="ECO:0000313" key="3">
    <source>
        <dbReference type="Proteomes" id="UP001500655"/>
    </source>
</evidence>
<accession>A0ABP4WZP4</accession>
<protein>
    <submittedName>
        <fullName evidence="2">Aldo/keto reductase</fullName>
    </submittedName>
</protein>